<dbReference type="PROSITE" id="PS51462">
    <property type="entry name" value="NUDIX"/>
    <property type="match status" value="1"/>
</dbReference>
<evidence type="ECO:0000256" key="3">
    <source>
        <dbReference type="ARBA" id="ARBA00011245"/>
    </source>
</evidence>
<evidence type="ECO:0000256" key="16">
    <source>
        <dbReference type="ARBA" id="ARBA00031927"/>
    </source>
</evidence>
<dbReference type="GO" id="GO:0008828">
    <property type="term" value="F:dATP diphosphatase activity"/>
    <property type="evidence" value="ECO:0007669"/>
    <property type="project" value="UniProtKB-EC"/>
</dbReference>
<evidence type="ECO:0000256" key="7">
    <source>
        <dbReference type="ARBA" id="ARBA00024448"/>
    </source>
</evidence>
<evidence type="ECO:0000256" key="12">
    <source>
        <dbReference type="ARBA" id="ARBA00026218"/>
    </source>
</evidence>
<evidence type="ECO:0000256" key="6">
    <source>
        <dbReference type="ARBA" id="ARBA00022842"/>
    </source>
</evidence>
<dbReference type="PANTHER" id="PTHR43758:SF2">
    <property type="entry name" value="OXIDIZED PURINE NUCLEOSIDE TRIPHOSPHATE HYDROLASE"/>
    <property type="match status" value="1"/>
</dbReference>
<comment type="function">
    <text evidence="21">Oxidized purine nucleoside triphosphate hydrolase which is a prominent sanitizer of the oxidized nucleotide pool. Catalyzes the hydrolysis of 2-oxo-dATP (2-hydroxy-dATP) into 2-oxo-dAMP. Also has a significant hydrolase activity toward 2-oxo-ATP, 8-oxo-dGTP and 8-oxo-dATP. Through the hydrolysis of oxidized purine nucleoside triphosphates, prevents their incorporation into DNA and the subsequent transversions A:T to C:G and G:C to T:A. Also catalyzes the hydrolysis of methylated purine nucleoside triphosphate preventing their integration into DNA. Through this antimutagenic activity protects cells from oxidative stress.</text>
</comment>
<keyword evidence="6" id="KW-0460">Magnesium</keyword>
<dbReference type="PRINTS" id="PR01403">
    <property type="entry name" value="8OXTPHPHTASE"/>
</dbReference>
<dbReference type="CDD" id="cd03427">
    <property type="entry name" value="NUDIX_MTH1_Nudt1"/>
    <property type="match status" value="1"/>
</dbReference>
<dbReference type="GO" id="GO:0042262">
    <property type="term" value="P:DNA protection"/>
    <property type="evidence" value="ECO:0007669"/>
    <property type="project" value="InterPro"/>
</dbReference>
<evidence type="ECO:0000256" key="8">
    <source>
        <dbReference type="ARBA" id="ARBA00024459"/>
    </source>
</evidence>
<evidence type="ECO:0000256" key="17">
    <source>
        <dbReference type="ARBA" id="ARBA00032071"/>
    </source>
</evidence>
<dbReference type="InterPro" id="IPR003563">
    <property type="entry name" value="8ODP"/>
</dbReference>
<comment type="caution">
    <text evidence="23">The sequence shown here is derived from an EMBL/GenBank/DDBJ whole genome shotgun (WGS) entry which is preliminary data.</text>
</comment>
<evidence type="ECO:0000313" key="23">
    <source>
        <dbReference type="EMBL" id="EKE28617.1"/>
    </source>
</evidence>
<comment type="catalytic activity">
    <reaction evidence="20">
        <text>N(6)-methyl-dATP + H2O = N(6)-methyl-dAMP + diphosphate + H(+)</text>
        <dbReference type="Rhea" id="RHEA:67604"/>
        <dbReference type="ChEBI" id="CHEBI:15377"/>
        <dbReference type="ChEBI" id="CHEBI:15378"/>
        <dbReference type="ChEBI" id="CHEBI:33019"/>
        <dbReference type="ChEBI" id="CHEBI:169976"/>
        <dbReference type="ChEBI" id="CHEBI:172872"/>
    </reaction>
    <physiologicalReaction direction="left-to-right" evidence="20">
        <dbReference type="Rhea" id="RHEA:67605"/>
    </physiologicalReaction>
</comment>
<comment type="cofactor">
    <cofactor evidence="1">
        <name>Mg(2+)</name>
        <dbReference type="ChEBI" id="CHEBI:18420"/>
    </cofactor>
</comment>
<evidence type="ECO:0000256" key="2">
    <source>
        <dbReference type="ARBA" id="ARBA00005582"/>
    </source>
</evidence>
<keyword evidence="5" id="KW-0378">Hydrolase</keyword>
<dbReference type="EMBL" id="AMFJ01000311">
    <property type="protein sequence ID" value="EKE28617.1"/>
    <property type="molecule type" value="Genomic_DNA"/>
</dbReference>
<name>K2G2X1_9BACT</name>
<evidence type="ECO:0000259" key="22">
    <source>
        <dbReference type="PROSITE" id="PS51462"/>
    </source>
</evidence>
<evidence type="ECO:0000256" key="14">
    <source>
        <dbReference type="ARBA" id="ARBA00030634"/>
    </source>
</evidence>
<evidence type="ECO:0000256" key="15">
    <source>
        <dbReference type="ARBA" id="ARBA00030682"/>
    </source>
</evidence>
<evidence type="ECO:0000256" key="21">
    <source>
        <dbReference type="ARBA" id="ARBA00053094"/>
    </source>
</evidence>
<comment type="catalytic activity">
    <reaction evidence="19">
        <text>O(6)-methyl-dGTP + H2O = O(6)-methyl-dGMP + diphosphate + H(+)</text>
        <dbReference type="Rhea" id="RHEA:67600"/>
        <dbReference type="ChEBI" id="CHEBI:15377"/>
        <dbReference type="ChEBI" id="CHEBI:15378"/>
        <dbReference type="ChEBI" id="CHEBI:33019"/>
        <dbReference type="ChEBI" id="CHEBI:169974"/>
        <dbReference type="ChEBI" id="CHEBI:169975"/>
    </reaction>
    <physiologicalReaction direction="left-to-right" evidence="19">
        <dbReference type="Rhea" id="RHEA:67601"/>
    </physiologicalReaction>
</comment>
<gene>
    <name evidence="23" type="ORF">ACD_3C00037G0008</name>
</gene>
<comment type="catalytic activity">
    <reaction evidence="9">
        <text>8-oxo-dGTP + H2O = 8-oxo-dGMP + diphosphate + H(+)</text>
        <dbReference type="Rhea" id="RHEA:31575"/>
        <dbReference type="ChEBI" id="CHEBI:15377"/>
        <dbReference type="ChEBI" id="CHEBI:15378"/>
        <dbReference type="ChEBI" id="CHEBI:33019"/>
        <dbReference type="ChEBI" id="CHEBI:63224"/>
        <dbReference type="ChEBI" id="CHEBI:77896"/>
    </reaction>
    <physiologicalReaction direction="left-to-right" evidence="9">
        <dbReference type="Rhea" id="RHEA:31576"/>
    </physiologicalReaction>
</comment>
<feature type="domain" description="Nudix hydrolase" evidence="22">
    <location>
        <begin position="1"/>
        <end position="134"/>
    </location>
</feature>
<dbReference type="GO" id="GO:0008413">
    <property type="term" value="F:8-oxo-7,8-dihydroguanosine triphosphate pyrophosphatase activity"/>
    <property type="evidence" value="ECO:0007669"/>
    <property type="project" value="InterPro"/>
</dbReference>
<evidence type="ECO:0000256" key="19">
    <source>
        <dbReference type="ARBA" id="ARBA00048894"/>
    </source>
</evidence>
<dbReference type="PANTHER" id="PTHR43758">
    <property type="entry name" value="7,8-DIHYDRO-8-OXOGUANINE TRIPHOSPHATASE"/>
    <property type="match status" value="1"/>
</dbReference>
<comment type="catalytic activity">
    <reaction evidence="10">
        <text>2-oxo-ATP + H2O = 2-oxo-AMP + diphosphate + H(+)</text>
        <dbReference type="Rhea" id="RHEA:67392"/>
        <dbReference type="ChEBI" id="CHEBI:15377"/>
        <dbReference type="ChEBI" id="CHEBI:15378"/>
        <dbReference type="ChEBI" id="CHEBI:33019"/>
        <dbReference type="ChEBI" id="CHEBI:71395"/>
        <dbReference type="ChEBI" id="CHEBI:172878"/>
    </reaction>
    <physiologicalReaction direction="left-to-right" evidence="10">
        <dbReference type="Rhea" id="RHEA:67393"/>
    </physiologicalReaction>
</comment>
<evidence type="ECO:0000256" key="4">
    <source>
        <dbReference type="ARBA" id="ARBA00022723"/>
    </source>
</evidence>
<reference evidence="23" key="1">
    <citation type="journal article" date="2012" name="Science">
        <title>Fermentation, hydrogen, and sulfur metabolism in multiple uncultivated bacterial phyla.</title>
        <authorList>
            <person name="Wrighton K.C."/>
            <person name="Thomas B.C."/>
            <person name="Sharon I."/>
            <person name="Miller C.S."/>
            <person name="Castelle C.J."/>
            <person name="VerBerkmoes N.C."/>
            <person name="Wilkins M.J."/>
            <person name="Hettich R.L."/>
            <person name="Lipton M.S."/>
            <person name="Williams K.H."/>
            <person name="Long P.E."/>
            <person name="Banfield J.F."/>
        </authorList>
    </citation>
    <scope>NUCLEOTIDE SEQUENCE [LARGE SCALE GENOMIC DNA]</scope>
</reference>
<sequence>MIQSNLVFVFDWEWENILLCMKKRGFWVWKWNWPGWKVGLDETILEWAKRELSEETWIDIPQEELEYRWILHFFHHWKPEWDQDVNIFVHHGYTWEFYETEEMLPKWYPISEIPYDKMWEDDNTWLPILISWEEFEFTFKFWENWKIIEWQRHK</sequence>
<protein>
    <recommendedName>
        <fullName evidence="12">Oxidized purine nucleoside triphosphate hydrolase</fullName>
        <ecNumber evidence="11">3.6.1.56</ecNumber>
    </recommendedName>
    <alternativeName>
        <fullName evidence="16">2-hydroxy-dATP diphosphatase</fullName>
    </alternativeName>
    <alternativeName>
        <fullName evidence="15">7,8-dihydro-8-oxoguanine triphosphatase</fullName>
    </alternativeName>
    <alternativeName>
        <fullName evidence="14">8-oxo-dGTPase</fullName>
    </alternativeName>
    <alternativeName>
        <fullName evidence="17">Methylated purine nucleoside triphosphate hydrolase</fullName>
    </alternativeName>
    <alternativeName>
        <fullName evidence="13">Nucleoside diphosphate-linked moiety X motif 1</fullName>
    </alternativeName>
</protein>
<evidence type="ECO:0000256" key="18">
    <source>
        <dbReference type="ARBA" id="ARBA00048002"/>
    </source>
</evidence>
<dbReference type="Gene3D" id="3.90.79.10">
    <property type="entry name" value="Nucleoside Triphosphate Pyrophosphohydrolase"/>
    <property type="match status" value="1"/>
</dbReference>
<dbReference type="InterPro" id="IPR000086">
    <property type="entry name" value="NUDIX_hydrolase_dom"/>
</dbReference>
<comment type="catalytic activity">
    <reaction evidence="18">
        <text>N(6)-methyl-ATP + H2O = N(6)-methyl-AMP + diphosphate + H(+)</text>
        <dbReference type="Rhea" id="RHEA:67608"/>
        <dbReference type="ChEBI" id="CHEBI:15377"/>
        <dbReference type="ChEBI" id="CHEBI:15378"/>
        <dbReference type="ChEBI" id="CHEBI:33019"/>
        <dbReference type="ChEBI" id="CHEBI:144842"/>
        <dbReference type="ChEBI" id="CHEBI:172873"/>
    </reaction>
    <physiologicalReaction direction="left-to-right" evidence="18">
        <dbReference type="Rhea" id="RHEA:67609"/>
    </physiologicalReaction>
</comment>
<dbReference type="SUPFAM" id="SSF55811">
    <property type="entry name" value="Nudix"/>
    <property type="match status" value="1"/>
</dbReference>
<keyword evidence="4" id="KW-0479">Metal-binding</keyword>
<comment type="similarity">
    <text evidence="2">Belongs to the Nudix hydrolase family.</text>
</comment>
<dbReference type="InterPro" id="IPR015797">
    <property type="entry name" value="NUDIX_hydrolase-like_dom_sf"/>
</dbReference>
<comment type="catalytic activity">
    <reaction evidence="7">
        <text>8-oxo-dATP + H2O = 8-oxo-dAMP + diphosphate + H(+)</text>
        <dbReference type="Rhea" id="RHEA:65396"/>
        <dbReference type="ChEBI" id="CHEBI:15377"/>
        <dbReference type="ChEBI" id="CHEBI:15378"/>
        <dbReference type="ChEBI" id="CHEBI:33019"/>
        <dbReference type="ChEBI" id="CHEBI:71361"/>
        <dbReference type="ChEBI" id="CHEBI:172871"/>
    </reaction>
    <physiologicalReaction direction="left-to-right" evidence="7">
        <dbReference type="Rhea" id="RHEA:65397"/>
    </physiologicalReaction>
</comment>
<evidence type="ECO:0000256" key="13">
    <source>
        <dbReference type="ARBA" id="ARBA00029673"/>
    </source>
</evidence>
<evidence type="ECO:0000256" key="20">
    <source>
        <dbReference type="ARBA" id="ARBA00049032"/>
    </source>
</evidence>
<dbReference type="EC" id="3.6.1.56" evidence="11"/>
<organism evidence="23">
    <name type="scientific">uncultured bacterium</name>
    <name type="common">gcode 4</name>
    <dbReference type="NCBI Taxonomy" id="1234023"/>
    <lineage>
        <taxon>Bacteria</taxon>
        <taxon>environmental samples</taxon>
    </lineage>
</organism>
<dbReference type="GO" id="GO:0005737">
    <property type="term" value="C:cytoplasm"/>
    <property type="evidence" value="ECO:0007669"/>
    <property type="project" value="TreeGrafter"/>
</dbReference>
<evidence type="ECO:0000256" key="11">
    <source>
        <dbReference type="ARBA" id="ARBA00026103"/>
    </source>
</evidence>
<comment type="catalytic activity">
    <reaction evidence="8">
        <text>2-oxo-dATP + H2O = 2-oxo-dAMP + diphosphate + H(+)</text>
        <dbReference type="Rhea" id="RHEA:31583"/>
        <dbReference type="ChEBI" id="CHEBI:15377"/>
        <dbReference type="ChEBI" id="CHEBI:15378"/>
        <dbReference type="ChEBI" id="CHEBI:33019"/>
        <dbReference type="ChEBI" id="CHEBI:63212"/>
        <dbReference type="ChEBI" id="CHEBI:77897"/>
        <dbReference type="EC" id="3.6.1.56"/>
    </reaction>
    <physiologicalReaction direction="left-to-right" evidence="8">
        <dbReference type="Rhea" id="RHEA:31584"/>
    </physiologicalReaction>
</comment>
<evidence type="ECO:0000256" key="1">
    <source>
        <dbReference type="ARBA" id="ARBA00001946"/>
    </source>
</evidence>
<evidence type="ECO:0000256" key="5">
    <source>
        <dbReference type="ARBA" id="ARBA00022801"/>
    </source>
</evidence>
<accession>K2G2X1</accession>
<evidence type="ECO:0000256" key="10">
    <source>
        <dbReference type="ARBA" id="ARBA00024596"/>
    </source>
</evidence>
<proteinExistence type="inferred from homology"/>
<comment type="subunit">
    <text evidence="3">Monomer.</text>
</comment>
<dbReference type="GO" id="GO:0046872">
    <property type="term" value="F:metal ion binding"/>
    <property type="evidence" value="ECO:0007669"/>
    <property type="project" value="UniProtKB-KW"/>
</dbReference>
<evidence type="ECO:0000256" key="9">
    <source>
        <dbReference type="ARBA" id="ARBA00024486"/>
    </source>
</evidence>
<dbReference type="AlphaFoldDB" id="K2G2X1"/>